<sequence length="165" mass="18593">MGHVVYGRMEIDVGIRSPTEKFHKLFSCRPHHIPKMSSPKLEDCKLHEGNWGKVGSVISWHYVEDGERKVAKEKIEAIDDEKSSTTFRVVDGDLMKLYKKFILIFQAIPKEGGTGSIARWTLEYEKLSEEVPEPYATLEFCAQVTKDIDSHLTSAFGAQGPLPGI</sequence>
<dbReference type="GO" id="GO:0006952">
    <property type="term" value="P:defense response"/>
    <property type="evidence" value="ECO:0007669"/>
    <property type="project" value="InterPro"/>
</dbReference>
<dbReference type="OrthoDB" id="1847301at2759"/>
<evidence type="ECO:0000313" key="2">
    <source>
        <dbReference type="EMBL" id="OWM86177.1"/>
    </source>
</evidence>
<dbReference type="AlphaFoldDB" id="A0A218XMF4"/>
<dbReference type="InterPro" id="IPR023393">
    <property type="entry name" value="START-like_dom_sf"/>
</dbReference>
<reference evidence="2" key="2">
    <citation type="submission" date="2017-06" db="EMBL/GenBank/DDBJ databases">
        <title>The pomegranate genome and the genomics of punicalagin biosynthesis.</title>
        <authorList>
            <person name="Xu C."/>
        </authorList>
    </citation>
    <scope>NUCLEOTIDE SEQUENCE [LARGE SCALE GENOMIC DNA]</scope>
    <source>
        <tissue evidence="2">Fresh leaf</tissue>
    </source>
</reference>
<evidence type="ECO:0000313" key="4">
    <source>
        <dbReference type="Proteomes" id="UP000197138"/>
    </source>
</evidence>
<proteinExistence type="predicted"/>
<dbReference type="EMBL" id="PGOL01003911">
    <property type="protein sequence ID" value="PKI39061.1"/>
    <property type="molecule type" value="Genomic_DNA"/>
</dbReference>
<organism evidence="2 4">
    <name type="scientific">Punica granatum</name>
    <name type="common">Pomegranate</name>
    <dbReference type="NCBI Taxonomy" id="22663"/>
    <lineage>
        <taxon>Eukaryota</taxon>
        <taxon>Viridiplantae</taxon>
        <taxon>Streptophyta</taxon>
        <taxon>Embryophyta</taxon>
        <taxon>Tracheophyta</taxon>
        <taxon>Spermatophyta</taxon>
        <taxon>Magnoliopsida</taxon>
        <taxon>eudicotyledons</taxon>
        <taxon>Gunneridae</taxon>
        <taxon>Pentapetalae</taxon>
        <taxon>rosids</taxon>
        <taxon>malvids</taxon>
        <taxon>Myrtales</taxon>
        <taxon>Lythraceae</taxon>
        <taxon>Punica</taxon>
    </lineage>
</organism>
<dbReference type="Pfam" id="PF00407">
    <property type="entry name" value="Bet_v_1"/>
    <property type="match status" value="1"/>
</dbReference>
<protein>
    <recommendedName>
        <fullName evidence="1">Bet v I/Major latex protein domain-containing protein</fullName>
    </recommendedName>
</protein>
<dbReference type="STRING" id="22663.A0A218XMF4"/>
<evidence type="ECO:0000313" key="5">
    <source>
        <dbReference type="Proteomes" id="UP000233551"/>
    </source>
</evidence>
<feature type="domain" description="Bet v I/Major latex protein" evidence="1">
    <location>
        <begin position="4"/>
        <end position="155"/>
    </location>
</feature>
<dbReference type="Gene3D" id="3.30.530.20">
    <property type="match status" value="1"/>
</dbReference>
<dbReference type="SMART" id="SM01037">
    <property type="entry name" value="Bet_v_1"/>
    <property type="match status" value="1"/>
</dbReference>
<dbReference type="Proteomes" id="UP000197138">
    <property type="component" value="Unassembled WGS sequence"/>
</dbReference>
<gene>
    <name evidence="2" type="ORF">CDL15_Pgr011001</name>
    <name evidence="3" type="ORF">CRG98_040548</name>
</gene>
<accession>A0A218XMF4</accession>
<reference evidence="4" key="1">
    <citation type="journal article" date="2017" name="Plant J.">
        <title>The pomegranate (Punica granatum L.) genome and the genomics of punicalagin biosynthesis.</title>
        <authorList>
            <person name="Qin G."/>
            <person name="Xu C."/>
            <person name="Ming R."/>
            <person name="Tang H."/>
            <person name="Guyot R."/>
            <person name="Kramer E.M."/>
            <person name="Hu Y."/>
            <person name="Yi X."/>
            <person name="Qi Y."/>
            <person name="Xu X."/>
            <person name="Gao Z."/>
            <person name="Pan H."/>
            <person name="Jian J."/>
            <person name="Tian Y."/>
            <person name="Yue Z."/>
            <person name="Xu Y."/>
        </authorList>
    </citation>
    <scope>NUCLEOTIDE SEQUENCE [LARGE SCALE GENOMIC DNA]</scope>
    <source>
        <strain evidence="4">cv. Dabenzi</strain>
    </source>
</reference>
<dbReference type="CDD" id="cd07816">
    <property type="entry name" value="Bet_v1-like"/>
    <property type="match status" value="1"/>
</dbReference>
<dbReference type="InterPro" id="IPR051761">
    <property type="entry name" value="MLP-like_ligand-binding"/>
</dbReference>
<dbReference type="PANTHER" id="PTHR31907">
    <property type="entry name" value="MLP-LIKE PROTEIN 423"/>
    <property type="match status" value="1"/>
</dbReference>
<reference evidence="3 5" key="3">
    <citation type="submission" date="2017-11" db="EMBL/GenBank/DDBJ databases">
        <title>De-novo sequencing of pomegranate (Punica granatum L.) genome.</title>
        <authorList>
            <person name="Akparov Z."/>
            <person name="Amiraslanov A."/>
            <person name="Hajiyeva S."/>
            <person name="Abbasov M."/>
            <person name="Kaur K."/>
            <person name="Hamwieh A."/>
            <person name="Solovyev V."/>
            <person name="Salamov A."/>
            <person name="Braich B."/>
            <person name="Kosarev P."/>
            <person name="Mahmoud A."/>
            <person name="Hajiyev E."/>
            <person name="Babayeva S."/>
            <person name="Izzatullayeva V."/>
            <person name="Mammadov A."/>
            <person name="Mammadov A."/>
            <person name="Sharifova S."/>
            <person name="Ojaghi J."/>
            <person name="Eynullazada K."/>
            <person name="Bayramov B."/>
            <person name="Abdulazimova A."/>
            <person name="Shahmuradov I."/>
        </authorList>
    </citation>
    <scope>NUCLEOTIDE SEQUENCE [LARGE SCALE GENOMIC DNA]</scope>
    <source>
        <strain evidence="3">AG2017</strain>
        <strain evidence="5">cv. AG2017</strain>
        <tissue evidence="3">Leaf</tissue>
    </source>
</reference>
<dbReference type="EMBL" id="MTKT01001090">
    <property type="protein sequence ID" value="OWM86177.1"/>
    <property type="molecule type" value="Genomic_DNA"/>
</dbReference>
<dbReference type="InterPro" id="IPR000916">
    <property type="entry name" value="Bet_v_I/MLP"/>
</dbReference>
<dbReference type="SUPFAM" id="SSF55961">
    <property type="entry name" value="Bet v1-like"/>
    <property type="match status" value="1"/>
</dbReference>
<dbReference type="Proteomes" id="UP000233551">
    <property type="component" value="Unassembled WGS sequence"/>
</dbReference>
<comment type="caution">
    <text evidence="2">The sequence shown here is derived from an EMBL/GenBank/DDBJ whole genome shotgun (WGS) entry which is preliminary data.</text>
</comment>
<dbReference type="GeneID" id="116211841"/>
<evidence type="ECO:0000313" key="3">
    <source>
        <dbReference type="EMBL" id="PKI39061.1"/>
    </source>
</evidence>
<evidence type="ECO:0000259" key="1">
    <source>
        <dbReference type="SMART" id="SM01037"/>
    </source>
</evidence>
<keyword evidence="5" id="KW-1185">Reference proteome</keyword>
<name>A0A218XMF4_PUNGR</name>